<evidence type="ECO:0000256" key="2">
    <source>
        <dbReference type="SAM" id="Phobius"/>
    </source>
</evidence>
<keyword evidence="2" id="KW-1133">Transmembrane helix</keyword>
<keyword evidence="2" id="KW-0812">Transmembrane</keyword>
<gene>
    <name evidence="3" type="ORF">QBC46DRAFT_410533</name>
</gene>
<evidence type="ECO:0000313" key="4">
    <source>
        <dbReference type="Proteomes" id="UP001303473"/>
    </source>
</evidence>
<keyword evidence="2" id="KW-0472">Membrane</keyword>
<feature type="transmembrane region" description="Helical" evidence="2">
    <location>
        <begin position="197"/>
        <end position="230"/>
    </location>
</feature>
<dbReference type="AlphaFoldDB" id="A0AAN6N670"/>
<evidence type="ECO:0000313" key="3">
    <source>
        <dbReference type="EMBL" id="KAK3938112.1"/>
    </source>
</evidence>
<dbReference type="Proteomes" id="UP001303473">
    <property type="component" value="Unassembled WGS sequence"/>
</dbReference>
<dbReference type="EMBL" id="MU853837">
    <property type="protein sequence ID" value="KAK3938112.1"/>
    <property type="molecule type" value="Genomic_DNA"/>
</dbReference>
<keyword evidence="4" id="KW-1185">Reference proteome</keyword>
<evidence type="ECO:0000256" key="1">
    <source>
        <dbReference type="SAM" id="MobiDB-lite"/>
    </source>
</evidence>
<accession>A0AAN6N670</accession>
<organism evidence="3 4">
    <name type="scientific">Diplogelasinospora grovesii</name>
    <dbReference type="NCBI Taxonomy" id="303347"/>
    <lineage>
        <taxon>Eukaryota</taxon>
        <taxon>Fungi</taxon>
        <taxon>Dikarya</taxon>
        <taxon>Ascomycota</taxon>
        <taxon>Pezizomycotina</taxon>
        <taxon>Sordariomycetes</taxon>
        <taxon>Sordariomycetidae</taxon>
        <taxon>Sordariales</taxon>
        <taxon>Diplogelasinosporaceae</taxon>
        <taxon>Diplogelasinospora</taxon>
    </lineage>
</organism>
<protein>
    <submittedName>
        <fullName evidence="3">Uncharacterized protein</fullName>
    </submittedName>
</protein>
<proteinExistence type="predicted"/>
<sequence>MCGTRHARGRGLDTSSKGGMPDDKMRKEVLGVLSTSSWSVNSRGHHPGKSYITSLKQVPTKFKSAWVTMSFTELIQALAKAIASEPTSTREAFRELKEYIARDFYLFMHPRGSVPLNVAPYVRYYEQTSSMSMPTMPWDSRDSSVQGTALRAMVPVGTHAKIWVLRYLDYYFVTITIKAIVSITINNNATFIITNVITFITAFITLITTALITAAFTIIITALITITIIITNANNSLP</sequence>
<comment type="caution">
    <text evidence="3">The sequence shown here is derived from an EMBL/GenBank/DDBJ whole genome shotgun (WGS) entry which is preliminary data.</text>
</comment>
<name>A0AAN6N670_9PEZI</name>
<feature type="region of interest" description="Disordered" evidence="1">
    <location>
        <begin position="1"/>
        <end position="24"/>
    </location>
</feature>
<reference evidence="4" key="1">
    <citation type="journal article" date="2023" name="Mol. Phylogenet. Evol.">
        <title>Genome-scale phylogeny and comparative genomics of the fungal order Sordariales.</title>
        <authorList>
            <person name="Hensen N."/>
            <person name="Bonometti L."/>
            <person name="Westerberg I."/>
            <person name="Brannstrom I.O."/>
            <person name="Guillou S."/>
            <person name="Cros-Aarteil S."/>
            <person name="Calhoun S."/>
            <person name="Haridas S."/>
            <person name="Kuo A."/>
            <person name="Mondo S."/>
            <person name="Pangilinan J."/>
            <person name="Riley R."/>
            <person name="LaButti K."/>
            <person name="Andreopoulos B."/>
            <person name="Lipzen A."/>
            <person name="Chen C."/>
            <person name="Yan M."/>
            <person name="Daum C."/>
            <person name="Ng V."/>
            <person name="Clum A."/>
            <person name="Steindorff A."/>
            <person name="Ohm R.A."/>
            <person name="Martin F."/>
            <person name="Silar P."/>
            <person name="Natvig D.O."/>
            <person name="Lalanne C."/>
            <person name="Gautier V."/>
            <person name="Ament-Velasquez S.L."/>
            <person name="Kruys A."/>
            <person name="Hutchinson M.I."/>
            <person name="Powell A.J."/>
            <person name="Barry K."/>
            <person name="Miller A.N."/>
            <person name="Grigoriev I.V."/>
            <person name="Debuchy R."/>
            <person name="Gladieux P."/>
            <person name="Hiltunen Thoren M."/>
            <person name="Johannesson H."/>
        </authorList>
    </citation>
    <scope>NUCLEOTIDE SEQUENCE [LARGE SCALE GENOMIC DNA]</scope>
    <source>
        <strain evidence="4">CBS 340.73</strain>
    </source>
</reference>